<evidence type="ECO:0000313" key="1">
    <source>
        <dbReference type="EMBL" id="VDP03261.1"/>
    </source>
</evidence>
<evidence type="ECO:0000313" key="2">
    <source>
        <dbReference type="Proteomes" id="UP000270296"/>
    </source>
</evidence>
<reference evidence="1 2" key="2">
    <citation type="submission" date="2018-11" db="EMBL/GenBank/DDBJ databases">
        <authorList>
            <consortium name="Pathogen Informatics"/>
        </authorList>
    </citation>
    <scope>NUCLEOTIDE SEQUENCE [LARGE SCALE GENOMIC DNA]</scope>
</reference>
<reference evidence="3" key="1">
    <citation type="submission" date="2016-06" db="UniProtKB">
        <authorList>
            <consortium name="WormBaseParasite"/>
        </authorList>
    </citation>
    <scope>IDENTIFICATION</scope>
</reference>
<gene>
    <name evidence="1" type="ORF">SBAD_LOCUS4060</name>
</gene>
<dbReference type="Proteomes" id="UP000270296">
    <property type="component" value="Unassembled WGS sequence"/>
</dbReference>
<dbReference type="EMBL" id="UZAM01008104">
    <property type="protein sequence ID" value="VDP03261.1"/>
    <property type="molecule type" value="Genomic_DNA"/>
</dbReference>
<name>A0A183IKB4_9BILA</name>
<sequence length="351" mass="39932">MTTDVEAEWQLFKRGLLEAAAECYGYKRVGLPPGGQKRSAWWTRKIQLAVKEKKAAFKKSLRSKVSSNCMRYVEARVVLEWNFLTANKVFRRTIFRLRGGKKGSLRDLKDKSGNPLTKDEDSLRRWTKYFEEPFIHAQPQKDSHEEQQRTNICLCSAKYEKLNPARMPSERRQSFQMSHATPLSKQVSSDCESMASYMTGPDDDNASSTPPVILSLLNSDTDAPVTYKGGVPQDDDNDSNKLVSFLPPLPAPPPTLPTPSKAKLYLKPPSLHISIEIDGEQRQYRNQELSTSLQVSRSLANFVDCYHPVNRASLLRNHQLEIADISAEYMRLNGVTPQFKVRLLLQQTNRI</sequence>
<organism evidence="3">
    <name type="scientific">Soboliphyme baturini</name>
    <dbReference type="NCBI Taxonomy" id="241478"/>
    <lineage>
        <taxon>Eukaryota</taxon>
        <taxon>Metazoa</taxon>
        <taxon>Ecdysozoa</taxon>
        <taxon>Nematoda</taxon>
        <taxon>Enoplea</taxon>
        <taxon>Dorylaimia</taxon>
        <taxon>Dioctophymatida</taxon>
        <taxon>Dioctophymatoidea</taxon>
        <taxon>Soboliphymatidae</taxon>
        <taxon>Soboliphyme</taxon>
    </lineage>
</organism>
<dbReference type="AlphaFoldDB" id="A0A183IKB4"/>
<keyword evidence="2" id="KW-1185">Reference proteome</keyword>
<dbReference type="WBParaSite" id="SBAD_0000424101-mRNA-1">
    <property type="protein sequence ID" value="SBAD_0000424101-mRNA-1"/>
    <property type="gene ID" value="SBAD_0000424101"/>
</dbReference>
<protein>
    <submittedName>
        <fullName evidence="1 3">Uncharacterized protein</fullName>
    </submittedName>
</protein>
<proteinExistence type="predicted"/>
<evidence type="ECO:0000313" key="3">
    <source>
        <dbReference type="WBParaSite" id="SBAD_0000424101-mRNA-1"/>
    </source>
</evidence>
<accession>A0A183IKB4</accession>